<keyword evidence="2" id="KW-1185">Reference proteome</keyword>
<organism evidence="1 2">
    <name type="scientific">Dreissena polymorpha</name>
    <name type="common">Zebra mussel</name>
    <name type="synonym">Mytilus polymorpha</name>
    <dbReference type="NCBI Taxonomy" id="45954"/>
    <lineage>
        <taxon>Eukaryota</taxon>
        <taxon>Metazoa</taxon>
        <taxon>Spiralia</taxon>
        <taxon>Lophotrochozoa</taxon>
        <taxon>Mollusca</taxon>
        <taxon>Bivalvia</taxon>
        <taxon>Autobranchia</taxon>
        <taxon>Heteroconchia</taxon>
        <taxon>Euheterodonta</taxon>
        <taxon>Imparidentia</taxon>
        <taxon>Neoheterodontei</taxon>
        <taxon>Myida</taxon>
        <taxon>Dreissenoidea</taxon>
        <taxon>Dreissenidae</taxon>
        <taxon>Dreissena</taxon>
    </lineage>
</organism>
<evidence type="ECO:0000313" key="2">
    <source>
        <dbReference type="Proteomes" id="UP000828390"/>
    </source>
</evidence>
<protein>
    <submittedName>
        <fullName evidence="1">Uncharacterized protein</fullName>
    </submittedName>
</protein>
<dbReference type="Proteomes" id="UP000828390">
    <property type="component" value="Unassembled WGS sequence"/>
</dbReference>
<dbReference type="EMBL" id="JAIWYP010000005">
    <property type="protein sequence ID" value="KAH3825439.1"/>
    <property type="molecule type" value="Genomic_DNA"/>
</dbReference>
<proteinExistence type="predicted"/>
<reference evidence="1" key="2">
    <citation type="submission" date="2020-11" db="EMBL/GenBank/DDBJ databases">
        <authorList>
            <person name="McCartney M.A."/>
            <person name="Auch B."/>
            <person name="Kono T."/>
            <person name="Mallez S."/>
            <person name="Becker A."/>
            <person name="Gohl D.M."/>
            <person name="Silverstein K.A.T."/>
            <person name="Koren S."/>
            <person name="Bechman K.B."/>
            <person name="Herman A."/>
            <person name="Abrahante J.E."/>
            <person name="Garbe J."/>
        </authorList>
    </citation>
    <scope>NUCLEOTIDE SEQUENCE</scope>
    <source>
        <strain evidence="1">Duluth1</strain>
        <tissue evidence="1">Whole animal</tissue>
    </source>
</reference>
<accession>A0A9D4JWE2</accession>
<gene>
    <name evidence="1" type="ORF">DPMN_127314</name>
</gene>
<sequence>MRNGTINVASRNINLASRKNTIFDLAQDIIGKNILNNYHEDGTINVTSRPYTENAPPSGYHNFQPAGTIFKLVHDMIGTNLLTKKYNPPRDCHVFQPTGIIFEFFEGLTINVASRPFIAILEKNAPPRGGHVFLPNVNIFKLILDIIETNLLTKCQQSQRFWII</sequence>
<reference evidence="1" key="1">
    <citation type="journal article" date="2019" name="bioRxiv">
        <title>The Genome of the Zebra Mussel, Dreissena polymorpha: A Resource for Invasive Species Research.</title>
        <authorList>
            <person name="McCartney M.A."/>
            <person name="Auch B."/>
            <person name="Kono T."/>
            <person name="Mallez S."/>
            <person name="Zhang Y."/>
            <person name="Obille A."/>
            <person name="Becker A."/>
            <person name="Abrahante J.E."/>
            <person name="Garbe J."/>
            <person name="Badalamenti J.P."/>
            <person name="Herman A."/>
            <person name="Mangelson H."/>
            <person name="Liachko I."/>
            <person name="Sullivan S."/>
            <person name="Sone E.D."/>
            <person name="Koren S."/>
            <person name="Silverstein K.A.T."/>
            <person name="Beckman K.B."/>
            <person name="Gohl D.M."/>
        </authorList>
    </citation>
    <scope>NUCLEOTIDE SEQUENCE</scope>
    <source>
        <strain evidence="1">Duluth1</strain>
        <tissue evidence="1">Whole animal</tissue>
    </source>
</reference>
<comment type="caution">
    <text evidence="1">The sequence shown here is derived from an EMBL/GenBank/DDBJ whole genome shotgun (WGS) entry which is preliminary data.</text>
</comment>
<evidence type="ECO:0000313" key="1">
    <source>
        <dbReference type="EMBL" id="KAH3825439.1"/>
    </source>
</evidence>
<dbReference type="AlphaFoldDB" id="A0A9D4JWE2"/>
<name>A0A9D4JWE2_DREPO</name>